<gene>
    <name evidence="1" type="ORF">MTUNDRAET4_3631</name>
</gene>
<protein>
    <submittedName>
        <fullName evidence="1">Uncharacterized protein</fullName>
    </submittedName>
</protein>
<proteinExistence type="predicted"/>
<organism evidence="1 2">
    <name type="scientific">Methylocella tundrae</name>
    <dbReference type="NCBI Taxonomy" id="227605"/>
    <lineage>
        <taxon>Bacteria</taxon>
        <taxon>Pseudomonadati</taxon>
        <taxon>Pseudomonadota</taxon>
        <taxon>Alphaproteobacteria</taxon>
        <taxon>Hyphomicrobiales</taxon>
        <taxon>Beijerinckiaceae</taxon>
        <taxon>Methylocella</taxon>
    </lineage>
</organism>
<name>A0A4V6IN10_METTU</name>
<dbReference type="EMBL" id="LR536450">
    <property type="protein sequence ID" value="VFU10518.1"/>
    <property type="molecule type" value="Genomic_DNA"/>
</dbReference>
<sequence length="58" mass="6514">MGMTAKAFQQLLVLKKGGHCTSYGSCQTQYSRGSSMVSADSEYFAMQKSWCLMDYTNR</sequence>
<evidence type="ECO:0000313" key="1">
    <source>
        <dbReference type="EMBL" id="VFU10518.1"/>
    </source>
</evidence>
<evidence type="ECO:0000313" key="2">
    <source>
        <dbReference type="Proteomes" id="UP000294360"/>
    </source>
</evidence>
<dbReference type="Proteomes" id="UP000294360">
    <property type="component" value="Chromosome"/>
</dbReference>
<accession>A0A4V6IN10</accession>
<dbReference type="AlphaFoldDB" id="A0A4V6IN10"/>
<dbReference type="KEGG" id="mtun:MTUNDRAET4_3631"/>
<reference evidence="1 2" key="1">
    <citation type="submission" date="2019-03" db="EMBL/GenBank/DDBJ databases">
        <authorList>
            <person name="Kox A.R. M."/>
        </authorList>
    </citation>
    <scope>NUCLEOTIDE SEQUENCE [LARGE SCALE GENOMIC DNA]</scope>
    <source>
        <strain evidence="1">MTUNDRAET4 annotated genome</strain>
    </source>
</reference>